<reference evidence="3 4" key="2">
    <citation type="journal article" date="2013" name="PLoS Genet.">
        <title>Comparative genome structure, secondary metabolite, and effector coding capacity across Cochliobolus pathogens.</title>
        <authorList>
            <person name="Condon B.J."/>
            <person name="Leng Y."/>
            <person name="Wu D."/>
            <person name="Bushley K.E."/>
            <person name="Ohm R.A."/>
            <person name="Otillar R."/>
            <person name="Martin J."/>
            <person name="Schackwitz W."/>
            <person name="Grimwood J."/>
            <person name="MohdZainudin N."/>
            <person name="Xue C."/>
            <person name="Wang R."/>
            <person name="Manning V.A."/>
            <person name="Dhillon B."/>
            <person name="Tu Z.J."/>
            <person name="Steffenson B.J."/>
            <person name="Salamov A."/>
            <person name="Sun H."/>
            <person name="Lowry S."/>
            <person name="LaButti K."/>
            <person name="Han J."/>
            <person name="Copeland A."/>
            <person name="Lindquist E."/>
            <person name="Barry K."/>
            <person name="Schmutz J."/>
            <person name="Baker S.E."/>
            <person name="Ciuffetti L.M."/>
            <person name="Grigoriev I.V."/>
            <person name="Zhong S."/>
            <person name="Turgeon B.G."/>
        </authorList>
    </citation>
    <scope>NUCLEOTIDE SEQUENCE [LARGE SCALE GENOMIC DNA]</scope>
    <source>
        <strain evidence="4">28A</strain>
    </source>
</reference>
<dbReference type="AlphaFoldDB" id="R0KR22"/>
<feature type="domain" description="Ubiquitin 3 binding protein But2 C-terminal" evidence="2">
    <location>
        <begin position="44"/>
        <end position="191"/>
    </location>
</feature>
<feature type="signal peptide" evidence="1">
    <location>
        <begin position="1"/>
        <end position="16"/>
    </location>
</feature>
<protein>
    <recommendedName>
        <fullName evidence="2">Ubiquitin 3 binding protein But2 C-terminal domain-containing protein</fullName>
    </recommendedName>
</protein>
<gene>
    <name evidence="3" type="ORF">SETTUDRAFT_102710</name>
</gene>
<reference evidence="3 4" key="1">
    <citation type="journal article" date="2012" name="PLoS Pathog.">
        <title>Diverse lifestyles and strategies of plant pathogenesis encoded in the genomes of eighteen Dothideomycetes fungi.</title>
        <authorList>
            <person name="Ohm R.A."/>
            <person name="Feau N."/>
            <person name="Henrissat B."/>
            <person name="Schoch C.L."/>
            <person name="Horwitz B.A."/>
            <person name="Barry K.W."/>
            <person name="Condon B.J."/>
            <person name="Copeland A.C."/>
            <person name="Dhillon B."/>
            <person name="Glaser F."/>
            <person name="Hesse C.N."/>
            <person name="Kosti I."/>
            <person name="LaButti K."/>
            <person name="Lindquist E.A."/>
            <person name="Lucas S."/>
            <person name="Salamov A.A."/>
            <person name="Bradshaw R.E."/>
            <person name="Ciuffetti L."/>
            <person name="Hamelin R.C."/>
            <person name="Kema G.H.J."/>
            <person name="Lawrence C."/>
            <person name="Scott J.A."/>
            <person name="Spatafora J.W."/>
            <person name="Turgeon B.G."/>
            <person name="de Wit P.J.G.M."/>
            <person name="Zhong S."/>
            <person name="Goodwin S.B."/>
            <person name="Grigoriev I.V."/>
        </authorList>
    </citation>
    <scope>NUCLEOTIDE SEQUENCE [LARGE SCALE GENOMIC DNA]</scope>
    <source>
        <strain evidence="4">28A</strain>
    </source>
</reference>
<dbReference type="Proteomes" id="UP000016935">
    <property type="component" value="Unassembled WGS sequence"/>
</dbReference>
<sequence>MKFFIIILALVASILALPQSIFTPICPANFLQPHGKLPAGRSVTPENIFPISYRRPREVFLPSKWAKITQHDFCTIFNFEIENVQAHNKNCHLIFNFPPRRRDRKLYTIVGSSNFTFKTYNVLNAWAMPGNTTWETQPLWSSKPAVNKRLRPGKSYIIQQEPCRIPFSKGRTVRSVLMCSADSTFEFLESSEICPLGLFMIFTDD</sequence>
<organism evidence="3 4">
    <name type="scientific">Exserohilum turcicum (strain 28A)</name>
    <name type="common">Northern leaf blight fungus</name>
    <name type="synonym">Setosphaeria turcica</name>
    <dbReference type="NCBI Taxonomy" id="671987"/>
    <lineage>
        <taxon>Eukaryota</taxon>
        <taxon>Fungi</taxon>
        <taxon>Dikarya</taxon>
        <taxon>Ascomycota</taxon>
        <taxon>Pezizomycotina</taxon>
        <taxon>Dothideomycetes</taxon>
        <taxon>Pleosporomycetidae</taxon>
        <taxon>Pleosporales</taxon>
        <taxon>Pleosporineae</taxon>
        <taxon>Pleosporaceae</taxon>
        <taxon>Exserohilum</taxon>
    </lineage>
</organism>
<dbReference type="RefSeq" id="XP_008022132.1">
    <property type="nucleotide sequence ID" value="XM_008023941.1"/>
</dbReference>
<feature type="chain" id="PRO_5004344484" description="Ubiquitin 3 binding protein But2 C-terminal domain-containing protein" evidence="1">
    <location>
        <begin position="17"/>
        <end position="205"/>
    </location>
</feature>
<dbReference type="PANTHER" id="PTHR39613">
    <property type="entry name" value="ANCHORED CELL WALL PROTEIN, PUTATIVE (AFU_ORTHOLOGUE AFUA_4G08960)-RELATED"/>
    <property type="match status" value="1"/>
</dbReference>
<dbReference type="OrthoDB" id="4657524at2759"/>
<dbReference type="PANTHER" id="PTHR39613:SF1">
    <property type="entry name" value="ANCHORED CELL WALL PROTEIN, PUTATIVE (AFU_ORTHOLOGUE AFUA_4G08960)-RELATED"/>
    <property type="match status" value="1"/>
</dbReference>
<accession>R0KR22</accession>
<dbReference type="HOGENOM" id="CLU_033570_1_0_1"/>
<dbReference type="GeneID" id="19394942"/>
<proteinExistence type="predicted"/>
<keyword evidence="4" id="KW-1185">Reference proteome</keyword>
<keyword evidence="1" id="KW-0732">Signal</keyword>
<evidence type="ECO:0000313" key="3">
    <source>
        <dbReference type="EMBL" id="EOA90247.1"/>
    </source>
</evidence>
<name>R0KR22_EXST2</name>
<evidence type="ECO:0000259" key="2">
    <source>
        <dbReference type="Pfam" id="PF09792"/>
    </source>
</evidence>
<dbReference type="EMBL" id="KB908493">
    <property type="protein sequence ID" value="EOA90247.1"/>
    <property type="molecule type" value="Genomic_DNA"/>
</dbReference>
<evidence type="ECO:0000256" key="1">
    <source>
        <dbReference type="SAM" id="SignalP"/>
    </source>
</evidence>
<dbReference type="InterPro" id="IPR018620">
    <property type="entry name" value="Ubiquitin3-bd_protein_But2_C"/>
</dbReference>
<evidence type="ECO:0000313" key="4">
    <source>
        <dbReference type="Proteomes" id="UP000016935"/>
    </source>
</evidence>
<dbReference type="Pfam" id="PF09792">
    <property type="entry name" value="But2"/>
    <property type="match status" value="1"/>
</dbReference>